<evidence type="ECO:0000259" key="6">
    <source>
        <dbReference type="PROSITE" id="PS51059"/>
    </source>
</evidence>
<dbReference type="PROSITE" id="PS51059">
    <property type="entry name" value="PARP_CATALYTIC"/>
    <property type="match status" value="1"/>
</dbReference>
<comment type="subcellular location">
    <subcellularLocation>
        <location evidence="1">Nucleus</location>
    </subcellularLocation>
</comment>
<organism evidence="7 8">
    <name type="scientific">Pinctada imbricata</name>
    <name type="common">Atlantic pearl-oyster</name>
    <name type="synonym">Pinctada martensii</name>
    <dbReference type="NCBI Taxonomy" id="66713"/>
    <lineage>
        <taxon>Eukaryota</taxon>
        <taxon>Metazoa</taxon>
        <taxon>Spiralia</taxon>
        <taxon>Lophotrochozoa</taxon>
        <taxon>Mollusca</taxon>
        <taxon>Bivalvia</taxon>
        <taxon>Autobranchia</taxon>
        <taxon>Pteriomorphia</taxon>
        <taxon>Pterioida</taxon>
        <taxon>Pterioidea</taxon>
        <taxon>Pteriidae</taxon>
        <taxon>Pinctada</taxon>
    </lineage>
</organism>
<dbReference type="InterPro" id="IPR037197">
    <property type="entry name" value="WWE_dom_sf"/>
</dbReference>
<dbReference type="InterPro" id="IPR051712">
    <property type="entry name" value="ARTD-AVP"/>
</dbReference>
<evidence type="ECO:0000313" key="8">
    <source>
        <dbReference type="Proteomes" id="UP001186944"/>
    </source>
</evidence>
<dbReference type="GO" id="GO:1990404">
    <property type="term" value="F:NAD+-protein mono-ADP-ribosyltransferase activity"/>
    <property type="evidence" value="ECO:0007669"/>
    <property type="project" value="TreeGrafter"/>
</dbReference>
<keyword evidence="2" id="KW-0539">Nucleus</keyword>
<feature type="domain" description="WWE" evidence="5">
    <location>
        <begin position="17"/>
        <end position="98"/>
    </location>
</feature>
<protein>
    <recommendedName>
        <fullName evidence="4">Poly [ADP-ribose] polymerase</fullName>
        <shortName evidence="4">PARP</shortName>
        <ecNumber evidence="4">2.4.2.-</ecNumber>
    </recommendedName>
</protein>
<dbReference type="GO" id="GO:0003950">
    <property type="term" value="F:NAD+ poly-ADP-ribosyltransferase activity"/>
    <property type="evidence" value="ECO:0007669"/>
    <property type="project" value="UniProtKB-UniRule"/>
</dbReference>
<sequence length="359" mass="42196">MISYTKYAVSARCLLLTIQAGDTNGFLTQWRWYFIDDWKKWKMYEKDAEQYTLEKKYLSQQTTYSFSRRGDQFRYKVDFLEMTQFNTGTKKTRKLIRRPLFLSINEVRQRKCAPSIRLPSIPDPPPSQWAPWDLSETDFELVELDNTHQEFLNVADSFFKTLPSQNYQIQTIERVQNRKLWNEYKTKKRNMEDAIHGTMVDVTEKNLFHGTDDEETCRGICTNSFDFRVSGKNATVYGEGSYFARDSKYSDSYTSQSRRGPRTMFRARVLVGNFTKGHKSYRRPPEIKGGCHRLYDSCVDDVSNPAIYVIFDRAQAYPEYLITYNLNVQRGRSRSSSRKYRSCSNLLTFQESASCGCEF</sequence>
<name>A0AA88YAD9_PINIB</name>
<evidence type="ECO:0000259" key="5">
    <source>
        <dbReference type="PROSITE" id="PS50918"/>
    </source>
</evidence>
<dbReference type="InterPro" id="IPR004170">
    <property type="entry name" value="WWE_dom"/>
</dbReference>
<dbReference type="Proteomes" id="UP001186944">
    <property type="component" value="Unassembled WGS sequence"/>
</dbReference>
<dbReference type="Gene3D" id="3.90.228.10">
    <property type="match status" value="1"/>
</dbReference>
<evidence type="ECO:0000256" key="3">
    <source>
        <dbReference type="ARBA" id="ARBA00024347"/>
    </source>
</evidence>
<dbReference type="Pfam" id="PF02825">
    <property type="entry name" value="WWE"/>
    <property type="match status" value="1"/>
</dbReference>
<dbReference type="AlphaFoldDB" id="A0AA88YAD9"/>
<dbReference type="PROSITE" id="PS50918">
    <property type="entry name" value="WWE"/>
    <property type="match status" value="1"/>
</dbReference>
<proteinExistence type="inferred from homology"/>
<keyword evidence="4" id="KW-0520">NAD</keyword>
<accession>A0AA88YAD9</accession>
<dbReference type="SUPFAM" id="SSF56399">
    <property type="entry name" value="ADP-ribosylation"/>
    <property type="match status" value="1"/>
</dbReference>
<dbReference type="SUPFAM" id="SSF117839">
    <property type="entry name" value="WWE domain"/>
    <property type="match status" value="1"/>
</dbReference>
<dbReference type="InterPro" id="IPR012317">
    <property type="entry name" value="Poly(ADP-ribose)pol_cat_dom"/>
</dbReference>
<dbReference type="EC" id="2.4.2.-" evidence="4"/>
<evidence type="ECO:0000256" key="1">
    <source>
        <dbReference type="ARBA" id="ARBA00004123"/>
    </source>
</evidence>
<comment type="caution">
    <text evidence="7">The sequence shown here is derived from an EMBL/GenBank/DDBJ whole genome shotgun (WGS) entry which is preliminary data.</text>
</comment>
<dbReference type="CDD" id="cd01439">
    <property type="entry name" value="TCCD_inducible_PARP_like"/>
    <property type="match status" value="1"/>
</dbReference>
<feature type="domain" description="PARP catalytic" evidence="6">
    <location>
        <begin position="125"/>
        <end position="345"/>
    </location>
</feature>
<evidence type="ECO:0000313" key="7">
    <source>
        <dbReference type="EMBL" id="KAK3101464.1"/>
    </source>
</evidence>
<dbReference type="Gene3D" id="3.30.720.50">
    <property type="match status" value="1"/>
</dbReference>
<reference evidence="7" key="1">
    <citation type="submission" date="2019-08" db="EMBL/GenBank/DDBJ databases">
        <title>The improved chromosome-level genome for the pearl oyster Pinctada fucata martensii using PacBio sequencing and Hi-C.</title>
        <authorList>
            <person name="Zheng Z."/>
        </authorList>
    </citation>
    <scope>NUCLEOTIDE SEQUENCE</scope>
    <source>
        <strain evidence="7">ZZ-2019</strain>
        <tissue evidence="7">Adductor muscle</tissue>
    </source>
</reference>
<gene>
    <name evidence="7" type="ORF">FSP39_003788</name>
</gene>
<evidence type="ECO:0000256" key="2">
    <source>
        <dbReference type="ARBA" id="ARBA00023242"/>
    </source>
</evidence>
<dbReference type="PANTHER" id="PTHR45740">
    <property type="entry name" value="POLY [ADP-RIBOSE] POLYMERASE"/>
    <property type="match status" value="1"/>
</dbReference>
<keyword evidence="4" id="KW-0808">Transferase</keyword>
<dbReference type="PANTHER" id="PTHR45740:SF4">
    <property type="entry name" value="PROTEIN MONO-ADP-RIBOSYLTRANSFERASE PARP11"/>
    <property type="match status" value="1"/>
</dbReference>
<dbReference type="EMBL" id="VSWD01000005">
    <property type="protein sequence ID" value="KAK3101464.1"/>
    <property type="molecule type" value="Genomic_DNA"/>
</dbReference>
<dbReference type="Pfam" id="PF00644">
    <property type="entry name" value="PARP"/>
    <property type="match status" value="1"/>
</dbReference>
<keyword evidence="8" id="KW-1185">Reference proteome</keyword>
<dbReference type="GO" id="GO:0005634">
    <property type="term" value="C:nucleus"/>
    <property type="evidence" value="ECO:0007669"/>
    <property type="project" value="UniProtKB-SubCell"/>
</dbReference>
<comment type="similarity">
    <text evidence="3">Belongs to the ARTD/PARP family.</text>
</comment>
<keyword evidence="4" id="KW-0328">Glycosyltransferase</keyword>
<evidence type="ECO:0000256" key="4">
    <source>
        <dbReference type="RuleBase" id="RU362114"/>
    </source>
</evidence>